<gene>
    <name evidence="4" type="ORF">A4S15_00505</name>
</gene>
<evidence type="ECO:0000313" key="4">
    <source>
        <dbReference type="EMBL" id="OQW50123.1"/>
    </source>
</evidence>
<dbReference type="Pfam" id="PF01315">
    <property type="entry name" value="Ald_Xan_dh_C"/>
    <property type="match status" value="1"/>
</dbReference>
<dbReference type="STRING" id="1827387.A4S15_00505"/>
<dbReference type="PANTHER" id="PTHR11908">
    <property type="entry name" value="XANTHINE DEHYDROGENASE"/>
    <property type="match status" value="1"/>
</dbReference>
<dbReference type="InterPro" id="IPR036856">
    <property type="entry name" value="Ald_Oxase/Xan_DH_a/b_sf"/>
</dbReference>
<dbReference type="Gene3D" id="3.90.1170.50">
    <property type="entry name" value="Aldehyde oxidase/xanthine dehydrogenase, a/b hammerhead"/>
    <property type="match status" value="1"/>
</dbReference>
<evidence type="ECO:0000313" key="5">
    <source>
        <dbReference type="Proteomes" id="UP000192872"/>
    </source>
</evidence>
<reference evidence="4 5" key="1">
    <citation type="journal article" date="2017" name="Water Res.">
        <title>Comammox in drinking water systems.</title>
        <authorList>
            <person name="Wang Y."/>
            <person name="Ma L."/>
            <person name="Mao Y."/>
            <person name="Jiang X."/>
            <person name="Xia Y."/>
            <person name="Yu K."/>
            <person name="Li B."/>
            <person name="Zhang T."/>
        </authorList>
    </citation>
    <scope>NUCLEOTIDE SEQUENCE [LARGE SCALE GENOMIC DNA]</scope>
    <source>
        <strain evidence="4">SG_bin8</strain>
    </source>
</reference>
<keyword evidence="2" id="KW-0560">Oxidoreductase</keyword>
<protein>
    <submittedName>
        <fullName evidence="4">Carbon monoxide dehydrogenase</fullName>
    </submittedName>
</protein>
<dbReference type="GO" id="GO:0016491">
    <property type="term" value="F:oxidoreductase activity"/>
    <property type="evidence" value="ECO:0007669"/>
    <property type="project" value="UniProtKB-KW"/>
</dbReference>
<feature type="domain" description="Aldehyde oxidase/xanthine dehydrogenase a/b hammerhead" evidence="3">
    <location>
        <begin position="31"/>
        <end position="151"/>
    </location>
</feature>
<sequence>MNRPVDHVDIEAGRYAIGQGVPRNEDPVLVSGKGRYTDDVVLPRQLYAAMVRSQVAHGLITSIDVSAALAMPGVLAVYTQKDLTEAGYGTLSVRMPHKNVDGTPIRKAERLPLADGKVFFVGDPIACVVAESAAIAQDGAEAVMVDIDMLPAVTMASEAVKDGAPLLHPQAPSNVGLDYAFGDMGAVDRAFAAAAHVTSLRLPSSRVIVNPMEPRSALAEFDRKAEKFTLTVGSQGAFGLRAAIADDLLKVPRDKLRILTPHVGGSFGMKAGAFPEYICVLHAARMLGRPVKWTDRRSESFVSDHHGRDHEMTAELALDKRGKFLAVRITGVSNLGAYINHVGPLPGTGNIAKNTISVYRTPLIAVATKAVFTNTPPIGPYRGAGRPEGNFYMERLIDNAAAEMGIDRVALRRRNHILPAHMPYKTPADTIYDSGDFTALLDETLKIADWDGYAARRKESRKRGLLRGRGIGQYLEVTAPPMKEMGGLRFEADGSVTIITGTLDYGQGHWTPFAQVLHQYTGIPFERIRLLQGDSDQLVAGGGTGGSKSLMASGAAIVEASAELIMKAKRVAGHFLEAGDEDIEFSGGKLRVVGTDRALSIMELAERLRHTTTLPEGVPKDLNVTHIHEFSPSAYPNGCHIAEVEIDPATGIITIARYTAGGDFGVLVNPLLVEGQTHGGIVQGFGQILMERVVYDDNGQLLTGSFMDYTMPRADDAPFFTFHNHPVPATTNPLGVKGCGEAGCAGAMPAVMNALVDALRELGITNLDMPATPEKVWRIIHEARNSR</sequence>
<dbReference type="EMBL" id="LWDL01000026">
    <property type="protein sequence ID" value="OQW50123.1"/>
    <property type="molecule type" value="Genomic_DNA"/>
</dbReference>
<dbReference type="InterPro" id="IPR016208">
    <property type="entry name" value="Ald_Oxase/xanthine_DH-like"/>
</dbReference>
<dbReference type="Gene3D" id="3.30.365.10">
    <property type="entry name" value="Aldehyde oxidase/xanthine dehydrogenase, molybdopterin binding domain"/>
    <property type="match status" value="4"/>
</dbReference>
<evidence type="ECO:0000256" key="1">
    <source>
        <dbReference type="ARBA" id="ARBA00022505"/>
    </source>
</evidence>
<keyword evidence="1" id="KW-0500">Molybdenum</keyword>
<accession>A0A1W9HRT4</accession>
<dbReference type="RefSeq" id="WP_376800118.1">
    <property type="nucleotide sequence ID" value="NZ_DBNB01000016.1"/>
</dbReference>
<dbReference type="AlphaFoldDB" id="A0A1W9HRT4"/>
<dbReference type="InterPro" id="IPR008274">
    <property type="entry name" value="AldOxase/xan_DH_MoCoBD1"/>
</dbReference>
<dbReference type="SUPFAM" id="SSF54665">
    <property type="entry name" value="CO dehydrogenase molybdoprotein N-domain-like"/>
    <property type="match status" value="1"/>
</dbReference>
<dbReference type="SUPFAM" id="SSF56003">
    <property type="entry name" value="Molybdenum cofactor-binding domain"/>
    <property type="match status" value="1"/>
</dbReference>
<dbReference type="Proteomes" id="UP000192872">
    <property type="component" value="Unassembled WGS sequence"/>
</dbReference>
<comment type="caution">
    <text evidence="4">The sequence shown here is derived from an EMBL/GenBank/DDBJ whole genome shotgun (WGS) entry which is preliminary data.</text>
</comment>
<dbReference type="InterPro" id="IPR000674">
    <property type="entry name" value="Ald_Oxase/Xan_DH_a/b"/>
</dbReference>
<dbReference type="InterPro" id="IPR037165">
    <property type="entry name" value="AldOxase/xan_DH_Mopterin-bd_sf"/>
</dbReference>
<dbReference type="InterPro" id="IPR046867">
    <property type="entry name" value="AldOxase/xan_DH_MoCoBD2"/>
</dbReference>
<dbReference type="Pfam" id="PF20256">
    <property type="entry name" value="MoCoBD_2"/>
    <property type="match status" value="1"/>
</dbReference>
<organism evidence="4 5">
    <name type="scientific">Candidatus Raskinella chloraquaticus</name>
    <dbReference type="NCBI Taxonomy" id="1951219"/>
    <lineage>
        <taxon>Bacteria</taxon>
        <taxon>Pseudomonadati</taxon>
        <taxon>Pseudomonadota</taxon>
        <taxon>Alphaproteobacteria</taxon>
        <taxon>Hyphomicrobiales</taxon>
        <taxon>Phreatobacteraceae</taxon>
        <taxon>Candidatus Raskinella</taxon>
    </lineage>
</organism>
<dbReference type="PANTHER" id="PTHR11908:SF132">
    <property type="entry name" value="ALDEHYDE OXIDASE 1-RELATED"/>
    <property type="match status" value="1"/>
</dbReference>
<proteinExistence type="predicted"/>
<evidence type="ECO:0000259" key="3">
    <source>
        <dbReference type="SMART" id="SM01008"/>
    </source>
</evidence>
<evidence type="ECO:0000256" key="2">
    <source>
        <dbReference type="ARBA" id="ARBA00023002"/>
    </source>
</evidence>
<dbReference type="Pfam" id="PF02738">
    <property type="entry name" value="MoCoBD_1"/>
    <property type="match status" value="1"/>
</dbReference>
<name>A0A1W9HRT4_9HYPH</name>
<dbReference type="GO" id="GO:0005506">
    <property type="term" value="F:iron ion binding"/>
    <property type="evidence" value="ECO:0007669"/>
    <property type="project" value="InterPro"/>
</dbReference>
<dbReference type="SMART" id="SM01008">
    <property type="entry name" value="Ald_Xan_dh_C"/>
    <property type="match status" value="1"/>
</dbReference>